<accession>D2B6X6</accession>
<gene>
    <name evidence="1" type="ordered locus">Sros_4897</name>
</gene>
<dbReference type="AlphaFoldDB" id="D2B6X6"/>
<dbReference type="STRING" id="479432.Sros_4897"/>
<reference evidence="1 2" key="1">
    <citation type="journal article" date="2010" name="Stand. Genomic Sci.">
        <title>Complete genome sequence of Streptosporangium roseum type strain (NI 9100).</title>
        <authorList>
            <person name="Nolan M."/>
            <person name="Sikorski J."/>
            <person name="Jando M."/>
            <person name="Lucas S."/>
            <person name="Lapidus A."/>
            <person name="Glavina Del Rio T."/>
            <person name="Chen F."/>
            <person name="Tice H."/>
            <person name="Pitluck S."/>
            <person name="Cheng J.F."/>
            <person name="Chertkov O."/>
            <person name="Sims D."/>
            <person name="Meincke L."/>
            <person name="Brettin T."/>
            <person name="Han C."/>
            <person name="Detter J.C."/>
            <person name="Bruce D."/>
            <person name="Goodwin L."/>
            <person name="Land M."/>
            <person name="Hauser L."/>
            <person name="Chang Y.J."/>
            <person name="Jeffries C.D."/>
            <person name="Ivanova N."/>
            <person name="Mavromatis K."/>
            <person name="Mikhailova N."/>
            <person name="Chen A."/>
            <person name="Palaniappan K."/>
            <person name="Chain P."/>
            <person name="Rohde M."/>
            <person name="Goker M."/>
            <person name="Bristow J."/>
            <person name="Eisen J.A."/>
            <person name="Markowitz V."/>
            <person name="Hugenholtz P."/>
            <person name="Kyrpides N.C."/>
            <person name="Klenk H.P."/>
        </authorList>
    </citation>
    <scope>NUCLEOTIDE SEQUENCE [LARGE SCALE GENOMIC DNA]</scope>
    <source>
        <strain evidence="2">ATCC 12428 / DSM 43021 / JCM 3005 / NI 9100</strain>
    </source>
</reference>
<dbReference type="Proteomes" id="UP000002029">
    <property type="component" value="Chromosome"/>
</dbReference>
<sequence length="48" mass="5491">MPCIQEVSEDHMGMECIQRVITSGLRDVSPFVTRTTHIRLVVLFARFA</sequence>
<dbReference type="EMBL" id="CP001814">
    <property type="protein sequence ID" value="ACZ87714.1"/>
    <property type="molecule type" value="Genomic_DNA"/>
</dbReference>
<dbReference type="HOGENOM" id="CLU_3158451_0_0_11"/>
<organism evidence="1 2">
    <name type="scientific">Streptosporangium roseum (strain ATCC 12428 / DSM 43021 / JCM 3005 / KCTC 9067 / NCIMB 10171 / NRRL 2505 / NI 9100)</name>
    <dbReference type="NCBI Taxonomy" id="479432"/>
    <lineage>
        <taxon>Bacteria</taxon>
        <taxon>Bacillati</taxon>
        <taxon>Actinomycetota</taxon>
        <taxon>Actinomycetes</taxon>
        <taxon>Streptosporangiales</taxon>
        <taxon>Streptosporangiaceae</taxon>
        <taxon>Streptosporangium</taxon>
    </lineage>
</organism>
<proteinExistence type="predicted"/>
<protein>
    <submittedName>
        <fullName evidence="1">Uncharacterized protein</fullName>
    </submittedName>
</protein>
<dbReference type="KEGG" id="sro:Sros_4897"/>
<evidence type="ECO:0000313" key="2">
    <source>
        <dbReference type="Proteomes" id="UP000002029"/>
    </source>
</evidence>
<name>D2B6X6_STRRD</name>
<keyword evidence="2" id="KW-1185">Reference proteome</keyword>
<evidence type="ECO:0000313" key="1">
    <source>
        <dbReference type="EMBL" id="ACZ87714.1"/>
    </source>
</evidence>